<reference evidence="8 9" key="1">
    <citation type="submission" date="2020-02" db="EMBL/GenBank/DDBJ databases">
        <title>Comparative genomics of sulfur disproportionating microorganisms.</title>
        <authorList>
            <person name="Ward L.M."/>
            <person name="Bertran E."/>
            <person name="Johnston D.T."/>
        </authorList>
    </citation>
    <scope>NUCLEOTIDE SEQUENCE [LARGE SCALE GENOMIC DNA]</scope>
    <source>
        <strain evidence="8 9">DSM 100025</strain>
    </source>
</reference>
<dbReference type="PANTHER" id="PTHR33992:SF1">
    <property type="entry name" value="RIBONUCLEASE P PROTEIN COMPONENT"/>
    <property type="match status" value="1"/>
</dbReference>
<sequence>MDAAPGARLRKRERMRRRADFEAAYRSGRRIRLPGLTLVLAPNGLPFSRIGLSASRRLGGAVKRNRAKRVCREIFRRNKALFPPGHDVVFIPGARLLEMSTRELEAAIARALARDRRPAARRNETR</sequence>
<gene>
    <name evidence="6 8" type="primary">rnpA</name>
    <name evidence="8" type="ORF">G3N55_11000</name>
</gene>
<keyword evidence="2 6" id="KW-0540">Nuclease</keyword>
<keyword evidence="5 6" id="KW-0694">RNA-binding</keyword>
<dbReference type="EC" id="3.1.26.5" evidence="6 7"/>
<name>A0A6N9TQ14_DISTH</name>
<keyword evidence="3 6" id="KW-0255">Endonuclease</keyword>
<evidence type="ECO:0000313" key="8">
    <source>
        <dbReference type="EMBL" id="NDY43365.1"/>
    </source>
</evidence>
<comment type="catalytic activity">
    <reaction evidence="6">
        <text>Endonucleolytic cleavage of RNA, removing 5'-extranucleotides from tRNA precursor.</text>
        <dbReference type="EC" id="3.1.26.5"/>
    </reaction>
</comment>
<keyword evidence="9" id="KW-1185">Reference proteome</keyword>
<dbReference type="HAMAP" id="MF_00227">
    <property type="entry name" value="RNase_P"/>
    <property type="match status" value="1"/>
</dbReference>
<evidence type="ECO:0000256" key="6">
    <source>
        <dbReference type="HAMAP-Rule" id="MF_00227"/>
    </source>
</evidence>
<comment type="caution">
    <text evidence="8">The sequence shown here is derived from an EMBL/GenBank/DDBJ whole genome shotgun (WGS) entry which is preliminary data.</text>
</comment>
<accession>A0A6N9TQ14</accession>
<dbReference type="SUPFAM" id="SSF54211">
    <property type="entry name" value="Ribosomal protein S5 domain 2-like"/>
    <property type="match status" value="1"/>
</dbReference>
<evidence type="ECO:0000256" key="5">
    <source>
        <dbReference type="ARBA" id="ARBA00022884"/>
    </source>
</evidence>
<dbReference type="InterPro" id="IPR000100">
    <property type="entry name" value="RNase_P"/>
</dbReference>
<dbReference type="GO" id="GO:0001682">
    <property type="term" value="P:tRNA 5'-leader removal"/>
    <property type="evidence" value="ECO:0007669"/>
    <property type="project" value="UniProtKB-UniRule"/>
</dbReference>
<dbReference type="RefSeq" id="WP_163299498.1">
    <property type="nucleotide sequence ID" value="NZ_JAAGRR010000157.1"/>
</dbReference>
<dbReference type="Pfam" id="PF00825">
    <property type="entry name" value="Ribonuclease_P"/>
    <property type="match status" value="1"/>
</dbReference>
<protein>
    <recommendedName>
        <fullName evidence="6 7">Ribonuclease P protein component</fullName>
        <shortName evidence="6">RNase P protein</shortName>
        <shortName evidence="6">RNaseP protein</shortName>
        <ecNumber evidence="6 7">3.1.26.5</ecNumber>
    </recommendedName>
    <alternativeName>
        <fullName evidence="6">Protein C5</fullName>
    </alternativeName>
</protein>
<dbReference type="AlphaFoldDB" id="A0A6N9TQ14"/>
<keyword evidence="1 6" id="KW-0819">tRNA processing</keyword>
<evidence type="ECO:0000313" key="9">
    <source>
        <dbReference type="Proteomes" id="UP000469346"/>
    </source>
</evidence>
<evidence type="ECO:0000256" key="4">
    <source>
        <dbReference type="ARBA" id="ARBA00022801"/>
    </source>
</evidence>
<dbReference type="GO" id="GO:0000049">
    <property type="term" value="F:tRNA binding"/>
    <property type="evidence" value="ECO:0007669"/>
    <property type="project" value="UniProtKB-UniRule"/>
</dbReference>
<dbReference type="InterPro" id="IPR014721">
    <property type="entry name" value="Ribsml_uS5_D2-typ_fold_subgr"/>
</dbReference>
<dbReference type="InterPro" id="IPR020568">
    <property type="entry name" value="Ribosomal_Su5_D2-typ_SF"/>
</dbReference>
<dbReference type="GO" id="GO:0004526">
    <property type="term" value="F:ribonuclease P activity"/>
    <property type="evidence" value="ECO:0007669"/>
    <property type="project" value="UniProtKB-UniRule"/>
</dbReference>
<evidence type="ECO:0000256" key="3">
    <source>
        <dbReference type="ARBA" id="ARBA00022759"/>
    </source>
</evidence>
<proteinExistence type="inferred from homology"/>
<dbReference type="GO" id="GO:0030677">
    <property type="term" value="C:ribonuclease P complex"/>
    <property type="evidence" value="ECO:0007669"/>
    <property type="project" value="TreeGrafter"/>
</dbReference>
<keyword evidence="4 6" id="KW-0378">Hydrolase</keyword>
<comment type="similarity">
    <text evidence="6">Belongs to the RnpA family.</text>
</comment>
<organism evidence="8 9">
    <name type="scientific">Dissulfurirhabdus thermomarina</name>
    <dbReference type="NCBI Taxonomy" id="1765737"/>
    <lineage>
        <taxon>Bacteria</taxon>
        <taxon>Deltaproteobacteria</taxon>
        <taxon>Dissulfurirhabdaceae</taxon>
        <taxon>Dissulfurirhabdus</taxon>
    </lineage>
</organism>
<evidence type="ECO:0000256" key="2">
    <source>
        <dbReference type="ARBA" id="ARBA00022722"/>
    </source>
</evidence>
<evidence type="ECO:0000256" key="7">
    <source>
        <dbReference type="NCBIfam" id="TIGR00188"/>
    </source>
</evidence>
<comment type="subunit">
    <text evidence="6">Consists of a catalytic RNA component (M1 or rnpB) and a protein subunit.</text>
</comment>
<dbReference type="Proteomes" id="UP000469346">
    <property type="component" value="Unassembled WGS sequence"/>
</dbReference>
<dbReference type="EMBL" id="JAAGRR010000157">
    <property type="protein sequence ID" value="NDY43365.1"/>
    <property type="molecule type" value="Genomic_DNA"/>
</dbReference>
<comment type="function">
    <text evidence="6">RNaseP catalyzes the removal of the 5'-leader sequence from pre-tRNA to produce the mature 5'-terminus. It can also cleave other RNA substrates such as 4.5S RNA. The protein component plays an auxiliary but essential role in vivo by binding to the 5'-leader sequence and broadening the substrate specificity of the ribozyme.</text>
</comment>
<evidence type="ECO:0000256" key="1">
    <source>
        <dbReference type="ARBA" id="ARBA00022694"/>
    </source>
</evidence>
<dbReference type="GO" id="GO:0042781">
    <property type="term" value="F:3'-tRNA processing endoribonuclease activity"/>
    <property type="evidence" value="ECO:0007669"/>
    <property type="project" value="TreeGrafter"/>
</dbReference>
<dbReference type="Gene3D" id="3.30.230.10">
    <property type="match status" value="1"/>
</dbReference>
<dbReference type="PANTHER" id="PTHR33992">
    <property type="entry name" value="RIBONUCLEASE P PROTEIN COMPONENT"/>
    <property type="match status" value="1"/>
</dbReference>
<dbReference type="NCBIfam" id="TIGR00188">
    <property type="entry name" value="rnpA"/>
    <property type="match status" value="1"/>
</dbReference>